<evidence type="ECO:0008006" key="7">
    <source>
        <dbReference type="Google" id="ProtNLM"/>
    </source>
</evidence>
<feature type="region of interest" description="Disordered" evidence="4">
    <location>
        <begin position="91"/>
        <end position="119"/>
    </location>
</feature>
<feature type="region of interest" description="Disordered" evidence="4">
    <location>
        <begin position="1102"/>
        <end position="1133"/>
    </location>
</feature>
<feature type="region of interest" description="Disordered" evidence="4">
    <location>
        <begin position="1576"/>
        <end position="1606"/>
    </location>
</feature>
<evidence type="ECO:0000256" key="1">
    <source>
        <dbReference type="ARBA" id="ARBA00022468"/>
    </source>
</evidence>
<feature type="compositionally biased region" description="Low complexity" evidence="4">
    <location>
        <begin position="109"/>
        <end position="119"/>
    </location>
</feature>
<feature type="compositionally biased region" description="Gly residues" evidence="4">
    <location>
        <begin position="1637"/>
        <end position="1656"/>
    </location>
</feature>
<keyword evidence="2" id="KW-0433">Leucine-rich repeat</keyword>
<organism evidence="5 6">
    <name type="scientific">Mortierella polycephala</name>
    <dbReference type="NCBI Taxonomy" id="41804"/>
    <lineage>
        <taxon>Eukaryota</taxon>
        <taxon>Fungi</taxon>
        <taxon>Fungi incertae sedis</taxon>
        <taxon>Mucoromycota</taxon>
        <taxon>Mortierellomycotina</taxon>
        <taxon>Mortierellomycetes</taxon>
        <taxon>Mortierellales</taxon>
        <taxon>Mortierellaceae</taxon>
        <taxon>Mortierella</taxon>
    </lineage>
</organism>
<dbReference type="GO" id="GO:0006913">
    <property type="term" value="P:nucleocytoplasmic transport"/>
    <property type="evidence" value="ECO:0007669"/>
    <property type="project" value="TreeGrafter"/>
</dbReference>
<dbReference type="GO" id="GO:0048471">
    <property type="term" value="C:perinuclear region of cytoplasm"/>
    <property type="evidence" value="ECO:0007669"/>
    <property type="project" value="TreeGrafter"/>
</dbReference>
<feature type="compositionally biased region" description="Low complexity" evidence="4">
    <location>
        <begin position="376"/>
        <end position="387"/>
    </location>
</feature>
<dbReference type="InterPro" id="IPR032675">
    <property type="entry name" value="LRR_dom_sf"/>
</dbReference>
<protein>
    <recommendedName>
        <fullName evidence="7">RNI-like protein</fullName>
    </recommendedName>
</protein>
<dbReference type="SMART" id="SM00368">
    <property type="entry name" value="LRR_RI"/>
    <property type="match status" value="5"/>
</dbReference>
<accession>A0A9P6TXN4</accession>
<keyword evidence="6" id="KW-1185">Reference proteome</keyword>
<comment type="caution">
    <text evidence="5">The sequence shown here is derived from an EMBL/GenBank/DDBJ whole genome shotgun (WGS) entry which is preliminary data.</text>
</comment>
<dbReference type="PANTHER" id="PTHR24113">
    <property type="entry name" value="RAN GTPASE-ACTIVATING PROTEIN 1"/>
    <property type="match status" value="1"/>
</dbReference>
<evidence type="ECO:0000256" key="2">
    <source>
        <dbReference type="ARBA" id="ARBA00022614"/>
    </source>
</evidence>
<feature type="region of interest" description="Disordered" evidence="4">
    <location>
        <begin position="152"/>
        <end position="246"/>
    </location>
</feature>
<feature type="region of interest" description="Disordered" evidence="4">
    <location>
        <begin position="328"/>
        <end position="387"/>
    </location>
</feature>
<keyword evidence="1" id="KW-0343">GTPase activation</keyword>
<dbReference type="GO" id="GO:0005634">
    <property type="term" value="C:nucleus"/>
    <property type="evidence" value="ECO:0007669"/>
    <property type="project" value="TreeGrafter"/>
</dbReference>
<feature type="compositionally biased region" description="Low complexity" evidence="4">
    <location>
        <begin position="1110"/>
        <end position="1125"/>
    </location>
</feature>
<feature type="region of interest" description="Disordered" evidence="4">
    <location>
        <begin position="1626"/>
        <end position="1663"/>
    </location>
</feature>
<dbReference type="InterPro" id="IPR001611">
    <property type="entry name" value="Leu-rich_rpt"/>
</dbReference>
<feature type="compositionally biased region" description="Polar residues" evidence="4">
    <location>
        <begin position="178"/>
        <end position="190"/>
    </location>
</feature>
<keyword evidence="3" id="KW-0677">Repeat</keyword>
<evidence type="ECO:0000256" key="4">
    <source>
        <dbReference type="SAM" id="MobiDB-lite"/>
    </source>
</evidence>
<sequence>MAPPKRHIQQIRLKDRTKKVLAKERNGQIFVLLDDVKDVFEGARTLEYDGILVPFMTDENDVRLNPLRVEYYEECILDVIVGPVIEDRDSSASSVPVPIPSPQSTAPTSPDSSFSGSFNSPLTLSPSPVSVAPLSVLRPSLSATLFAVPEAPNETSTVPQVDENVYMDTPEQRRRTDSVASIFSASTTLELDSGTVPAPPHPPPLLTKRPTSPSSSQTLHADQQDTPPRTEPHQSTSPDPTLSSPMANTLQTVHTLPVQVPYNEEQYGQELSLGQYQHQRQEPVIYQPVSHGYSGQYTPTTAYNTRPLPPVPGQQAVTFQQYHQMHHHIQQQQQYQHQYHQQSQQQSQQQYQYQTQVHPPQSTAETPPTIPPRPPSITSVTTATSSAPVRPFERLTIGNAPQALDPEGRALLASSPTATSFSVQPSFESVTLLQGLPPKPDHTLESTRVVQETESGLEYMPETRTIQLKSETKVKDLEMKLRRAQGQTLAYAKKNHALARESLQMSAQIRNRSTLIQNKVQEVLTQIHQLHESPIPRLFIVLPVLIMDSGTESALPQWQPNTLSSPTTASPIKTMPTNDQRKFRLHFLCECGQYTRPLKASGLNHIHFVEHEGYEIVKPVQFFERYGAFIRSLSHLIRKGVHCGTVSIPPLLSLPVQQQQQQQQQDADSIYRAFAVGQETLKNQILDTRLAEAIEYLDSLDSPDLHSLQDHVDYMDYVDGADIRQLQAYVNIPPQHIQCMANLYRIVTNRGHVKWICEDHYRSTIHQQNELVFQQEIVSLGGQYDLRTGRAKVRLGSAQDANQFYRAMSKANNMQELDIGLKWSFTESDLQKFVQAIGESRIGVLTLDGCKQKSDSSSKRTNFGKKYDPLLRVIYGSKIGTLKLTNMPSILLKISTKHPLPLAQSYGVKALHLVNVGVLDFSVSEKPGHTLNLSLGNGSVHNHSLAVMKNLLTSFLNLTELVVPGMNIRDEGVTLLAEQQSLFKSLRCLNLSDNGISPMGGRLLASSLSRDKVVMHLDLGMNTIGDEALAMIIGALGPKLSILNLESTGFGDKASKALERMIDAYSSASIVEPQLEYLNLSTNGWTTSGLQSLGRTIMKLRLESPPPSSPSLTAPAPLPALASTTGSRKSEKANVLEMGPAEALLVVNSMIRTSQITLPVDKPWHQESRLLNAYAALTATKESYGLQAMKAQDSIADNSKLKVLRLSDAGLSEGAARYLIGLLDMAVLTKLDLRRCIRLFKPREMLTILLRIYPHSSYQQDGDTLQQHQRQHSPQAPAPLGVVGAPRNCLRFVHLNAIGVDDHVARVLAQDLQSGWSCIERLDIGGNHLTHQGVTMIMDALCQNQTLQHLNLGQNFSTPNSVYPSSASASVQSTREALKRFMMTNKALQVLYFICADIGTVAEGLNMNSSIRSLVFDRLQGSLRDMDDFGRALAVNQTLMRFKVYDNRQPPFLQAFYGLGVHPMHYQHQGQNPQQQQIQYIDPFKDFRQDAIKTLEKGLTFNNTLIELQWPEMFDRMQPWTDRLDAIMTRNMVKFKMSQGSSDASSQDGNLQRRAIRSSRNNNGDMVNRGVSVLSTSSTLSTGSDNSSSSSLSSLSSSWTHPKDPSVNRSYSGFVLPSTSGPADGYSYSVHSNGSNTGSGGGGGGGGGGGSNGTGSQGRSHTNAWDERKLSLLELSPWTLNQLRNAPTREQQQVQVQQQQQRAARAETETHIMQRFQRK</sequence>
<dbReference type="Proteomes" id="UP000726737">
    <property type="component" value="Unassembled WGS sequence"/>
</dbReference>
<dbReference type="Gene3D" id="3.80.10.10">
    <property type="entry name" value="Ribonuclease Inhibitor"/>
    <property type="match status" value="2"/>
</dbReference>
<proteinExistence type="predicted"/>
<dbReference type="EMBL" id="JAAAJA010000667">
    <property type="protein sequence ID" value="KAG0250599.1"/>
    <property type="molecule type" value="Genomic_DNA"/>
</dbReference>
<feature type="compositionally biased region" description="Low complexity" evidence="4">
    <location>
        <begin position="1576"/>
        <end position="1600"/>
    </location>
</feature>
<reference evidence="5" key="1">
    <citation type="journal article" date="2020" name="Fungal Divers.">
        <title>Resolving the Mortierellaceae phylogeny through synthesis of multi-gene phylogenetics and phylogenomics.</title>
        <authorList>
            <person name="Vandepol N."/>
            <person name="Liber J."/>
            <person name="Desiro A."/>
            <person name="Na H."/>
            <person name="Kennedy M."/>
            <person name="Barry K."/>
            <person name="Grigoriev I.V."/>
            <person name="Miller A.N."/>
            <person name="O'Donnell K."/>
            <person name="Stajich J.E."/>
            <person name="Bonito G."/>
        </authorList>
    </citation>
    <scope>NUCLEOTIDE SEQUENCE</scope>
    <source>
        <strain evidence="5">KOD948</strain>
    </source>
</reference>
<name>A0A9P6TXN4_9FUNG</name>
<dbReference type="GO" id="GO:0031267">
    <property type="term" value="F:small GTPase binding"/>
    <property type="evidence" value="ECO:0007669"/>
    <property type="project" value="TreeGrafter"/>
</dbReference>
<dbReference type="GO" id="GO:0005829">
    <property type="term" value="C:cytosol"/>
    <property type="evidence" value="ECO:0007669"/>
    <property type="project" value="TreeGrafter"/>
</dbReference>
<feature type="compositionally biased region" description="Polar residues" evidence="4">
    <location>
        <begin position="209"/>
        <end position="246"/>
    </location>
</feature>
<dbReference type="OrthoDB" id="120976at2759"/>
<evidence type="ECO:0000256" key="3">
    <source>
        <dbReference type="ARBA" id="ARBA00022737"/>
    </source>
</evidence>
<dbReference type="GO" id="GO:0005096">
    <property type="term" value="F:GTPase activator activity"/>
    <property type="evidence" value="ECO:0007669"/>
    <property type="project" value="UniProtKB-KW"/>
</dbReference>
<evidence type="ECO:0000313" key="5">
    <source>
        <dbReference type="EMBL" id="KAG0250599.1"/>
    </source>
</evidence>
<dbReference type="PANTHER" id="PTHR24113:SF12">
    <property type="entry name" value="RAN GTPASE-ACTIVATING PROTEIN 1"/>
    <property type="match status" value="1"/>
</dbReference>
<evidence type="ECO:0000313" key="6">
    <source>
        <dbReference type="Proteomes" id="UP000726737"/>
    </source>
</evidence>
<dbReference type="InterPro" id="IPR027038">
    <property type="entry name" value="RanGap"/>
</dbReference>
<gene>
    <name evidence="5" type="ORF">BG011_008214</name>
</gene>
<feature type="compositionally biased region" description="Low complexity" evidence="4">
    <location>
        <begin position="330"/>
        <end position="356"/>
    </location>
</feature>
<dbReference type="Pfam" id="PF13516">
    <property type="entry name" value="LRR_6"/>
    <property type="match status" value="2"/>
</dbReference>
<dbReference type="SUPFAM" id="SSF52047">
    <property type="entry name" value="RNI-like"/>
    <property type="match status" value="1"/>
</dbReference>